<dbReference type="Ensembl" id="ENSPKIT00000038042.1">
    <property type="protein sequence ID" value="ENSPKIP00000013618.1"/>
    <property type="gene ID" value="ENSPKIG00000000978.1"/>
</dbReference>
<evidence type="ECO:0000313" key="2">
    <source>
        <dbReference type="Proteomes" id="UP000261540"/>
    </source>
</evidence>
<reference evidence="1" key="2">
    <citation type="submission" date="2025-09" db="UniProtKB">
        <authorList>
            <consortium name="Ensembl"/>
        </authorList>
    </citation>
    <scope>IDENTIFICATION</scope>
</reference>
<name>A0A3B3R5F8_9TELE</name>
<proteinExistence type="predicted"/>
<dbReference type="AlphaFoldDB" id="A0A3B3R5F8"/>
<protein>
    <submittedName>
        <fullName evidence="1">Uncharacterized protein</fullName>
    </submittedName>
</protein>
<accession>A0A3B3R5F8</accession>
<reference evidence="1" key="1">
    <citation type="submission" date="2025-08" db="UniProtKB">
        <authorList>
            <consortium name="Ensembl"/>
        </authorList>
    </citation>
    <scope>IDENTIFICATION</scope>
</reference>
<sequence>LHFTVLASLSWLSIQQHPSAFPKDDKHLSMSLCVFYSILQMSNITDALKRYIYEQVTFIWFEFIFTNININGYNYD</sequence>
<evidence type="ECO:0000313" key="1">
    <source>
        <dbReference type="Ensembl" id="ENSPKIP00000013618.1"/>
    </source>
</evidence>
<keyword evidence="2" id="KW-1185">Reference proteome</keyword>
<organism evidence="1 2">
    <name type="scientific">Paramormyrops kingsleyae</name>
    <dbReference type="NCBI Taxonomy" id="1676925"/>
    <lineage>
        <taxon>Eukaryota</taxon>
        <taxon>Metazoa</taxon>
        <taxon>Chordata</taxon>
        <taxon>Craniata</taxon>
        <taxon>Vertebrata</taxon>
        <taxon>Euteleostomi</taxon>
        <taxon>Actinopterygii</taxon>
        <taxon>Neopterygii</taxon>
        <taxon>Teleostei</taxon>
        <taxon>Osteoglossocephala</taxon>
        <taxon>Osteoglossomorpha</taxon>
        <taxon>Osteoglossiformes</taxon>
        <taxon>Mormyridae</taxon>
        <taxon>Paramormyrops</taxon>
    </lineage>
</organism>
<dbReference type="Proteomes" id="UP000261540">
    <property type="component" value="Unplaced"/>
</dbReference>